<keyword evidence="5" id="KW-0498">Mitosis</keyword>
<dbReference type="Pfam" id="PF12719">
    <property type="entry name" value="Cnd3"/>
    <property type="match status" value="1"/>
</dbReference>
<dbReference type="PANTHER" id="PTHR14418">
    <property type="entry name" value="CONDENSIN COMPLEX SUBUNIT 3-RELATED"/>
    <property type="match status" value="1"/>
</dbReference>
<comment type="subcellular location">
    <subcellularLocation>
        <location evidence="1">Chromosome</location>
    </subcellularLocation>
</comment>
<dbReference type="GO" id="GO:0051301">
    <property type="term" value="P:cell division"/>
    <property type="evidence" value="ECO:0007669"/>
    <property type="project" value="UniProtKB-KW"/>
</dbReference>
<evidence type="ECO:0000256" key="4">
    <source>
        <dbReference type="ARBA" id="ARBA00022618"/>
    </source>
</evidence>
<dbReference type="GO" id="GO:0000793">
    <property type="term" value="C:condensed chromosome"/>
    <property type="evidence" value="ECO:0007669"/>
    <property type="project" value="TreeGrafter"/>
</dbReference>
<evidence type="ECO:0000313" key="10">
    <source>
        <dbReference type="EMBL" id="KAK9813545.1"/>
    </source>
</evidence>
<dbReference type="SUPFAM" id="SSF48371">
    <property type="entry name" value="ARM repeat"/>
    <property type="match status" value="1"/>
</dbReference>
<keyword evidence="11" id="KW-1185">Reference proteome</keyword>
<evidence type="ECO:0000256" key="1">
    <source>
        <dbReference type="ARBA" id="ARBA00004286"/>
    </source>
</evidence>
<protein>
    <recommendedName>
        <fullName evidence="9">Nuclear condensin complex subunit 3 C-terminal domain-containing protein</fullName>
    </recommendedName>
</protein>
<keyword evidence="6" id="KW-0226">DNA condensation</keyword>
<feature type="region of interest" description="Disordered" evidence="8">
    <location>
        <begin position="839"/>
        <end position="911"/>
    </location>
</feature>
<dbReference type="InterPro" id="IPR011989">
    <property type="entry name" value="ARM-like"/>
</dbReference>
<feature type="compositionally biased region" description="Low complexity" evidence="8">
    <location>
        <begin position="858"/>
        <end position="877"/>
    </location>
</feature>
<comment type="caution">
    <text evidence="10">The sequence shown here is derived from an EMBL/GenBank/DDBJ whole genome shotgun (WGS) entry which is preliminary data.</text>
</comment>
<evidence type="ECO:0000259" key="9">
    <source>
        <dbReference type="Pfam" id="PF12719"/>
    </source>
</evidence>
<dbReference type="AlphaFoldDB" id="A0AAW1PYR5"/>
<comment type="similarity">
    <text evidence="2">Belongs to the CND3 (condensin subunit 3) family.</text>
</comment>
<evidence type="ECO:0000256" key="3">
    <source>
        <dbReference type="ARBA" id="ARBA00022454"/>
    </source>
</evidence>
<feature type="domain" description="Nuclear condensin complex subunit 3 C-terminal" evidence="9">
    <location>
        <begin position="496"/>
        <end position="716"/>
    </location>
</feature>
<keyword evidence="4" id="KW-0132">Cell division</keyword>
<feature type="compositionally biased region" description="Acidic residues" evidence="8">
    <location>
        <begin position="898"/>
        <end position="911"/>
    </location>
</feature>
<keyword evidence="7" id="KW-0131">Cell cycle</keyword>
<accession>A0AAW1PYR5</accession>
<dbReference type="InterPro" id="IPR016024">
    <property type="entry name" value="ARM-type_fold"/>
</dbReference>
<dbReference type="Gene3D" id="1.25.10.10">
    <property type="entry name" value="Leucine-rich Repeat Variant"/>
    <property type="match status" value="1"/>
</dbReference>
<dbReference type="EMBL" id="JALJOQ010000004">
    <property type="protein sequence ID" value="KAK9813545.1"/>
    <property type="molecule type" value="Genomic_DNA"/>
</dbReference>
<evidence type="ECO:0000256" key="7">
    <source>
        <dbReference type="ARBA" id="ARBA00023306"/>
    </source>
</evidence>
<dbReference type="GO" id="GO:0007076">
    <property type="term" value="P:mitotic chromosome condensation"/>
    <property type="evidence" value="ECO:0007669"/>
    <property type="project" value="InterPro"/>
</dbReference>
<name>A0AAW1PYR5_9CHLO</name>
<dbReference type="Proteomes" id="UP001465755">
    <property type="component" value="Unassembled WGS sequence"/>
</dbReference>
<feature type="compositionally biased region" description="Polar residues" evidence="8">
    <location>
        <begin position="842"/>
        <end position="857"/>
    </location>
</feature>
<keyword evidence="3" id="KW-0158">Chromosome</keyword>
<dbReference type="InterPro" id="IPR027165">
    <property type="entry name" value="CND3"/>
</dbReference>
<evidence type="ECO:0000313" key="11">
    <source>
        <dbReference type="Proteomes" id="UP001465755"/>
    </source>
</evidence>
<proteinExistence type="inferred from homology"/>
<dbReference type="GO" id="GO:0000796">
    <property type="term" value="C:condensin complex"/>
    <property type="evidence" value="ECO:0007669"/>
    <property type="project" value="InterPro"/>
</dbReference>
<evidence type="ECO:0000256" key="6">
    <source>
        <dbReference type="ARBA" id="ARBA00023067"/>
    </source>
</evidence>
<dbReference type="InterPro" id="IPR025977">
    <property type="entry name" value="Cnd3_C"/>
</dbReference>
<evidence type="ECO:0000256" key="8">
    <source>
        <dbReference type="SAM" id="MobiDB-lite"/>
    </source>
</evidence>
<reference evidence="10 11" key="1">
    <citation type="journal article" date="2024" name="Nat. Commun.">
        <title>Phylogenomics reveals the evolutionary origins of lichenization in chlorophyte algae.</title>
        <authorList>
            <person name="Puginier C."/>
            <person name="Libourel C."/>
            <person name="Otte J."/>
            <person name="Skaloud P."/>
            <person name="Haon M."/>
            <person name="Grisel S."/>
            <person name="Petersen M."/>
            <person name="Berrin J.G."/>
            <person name="Delaux P.M."/>
            <person name="Dal Grande F."/>
            <person name="Keller J."/>
        </authorList>
    </citation>
    <scope>NUCLEOTIDE SEQUENCE [LARGE SCALE GENOMIC DNA]</scope>
    <source>
        <strain evidence="10 11">SAG 2036</strain>
    </source>
</reference>
<sequence length="911" mass="96135">MHHLMSYSPKTNKNADRLLGFLAFWAASRPQSQADAADQFVEDLLWDLHTLSVAKDKTVRLRACQMLALILHRLPAECELSEELVEGLQEALLERLRDKQAPVRVQAISALCRLADPGEDGDFAEDAITEGLIGLLNSEKNKDVRIAVISSLPVSAAALETTIARTRDTSDDVRRVAYSVLAANFSLSMFSTQQAAQVLMEGLRDRAPRPQAAARKLLQAWLKSGCDGDAVQLLQRLGTLENEAVGEAAITTLMDMGLLSAAVLTKDVPAAQWGLRTPSRLTPEQALLWRIVTQGLQSEGTARGRSAATSTGAAATVDAAIAADNLQMLEAVMPPTVAEFMSMVSEYAGTNSSQDDFTTRELLVTAVACLDFTDASGRDAATDALQQLLQQACRRAEGRALTSGAPGECHWLPVLQIFAQLLLQLLSAPIGSALPHGHARALQLFQDMLVSHSGPDASVWEETVACAALCALLRVPGRDAAHRQPKEDDLLLLLPLQLLHAAASQDCPSVACTALKGLADLLLIWGPATLDTLRTGLLDRPPPWWQSMPAAHGDTANQDAPPQPLLQLFLDKLTDPLARQAARRRRQSQTAGPEAGEAEAAAIAAEGLAKLLMLHACTGSQARAPLLEPADAVQILAALLSAHFHPAAGSTVPAMGQCLGVFLPALSAAGASGRSLIASAAIPAARRAIAQAPANTPAAQAPGPRLLRYVAQLLQESGDSGAGDGRQWGQCQLVEACLKEALTCPSGTGPRAYAAALLKVALAVHIPQDAAPEHITTLRALAGMVAASSAGATVVQDAQALEARLQEVASASDQDCLSEEQLASLEDAVQRLRLADDAAYPASSSGTQRSVSTPARTQHSSARSSAQLAAQSVASRRQQPRSVRKTQVSYQEASSSSSEDESEEGSEASSS</sequence>
<evidence type="ECO:0000256" key="5">
    <source>
        <dbReference type="ARBA" id="ARBA00022776"/>
    </source>
</evidence>
<organism evidence="10 11">
    <name type="scientific">Symbiochloris irregularis</name>
    <dbReference type="NCBI Taxonomy" id="706552"/>
    <lineage>
        <taxon>Eukaryota</taxon>
        <taxon>Viridiplantae</taxon>
        <taxon>Chlorophyta</taxon>
        <taxon>core chlorophytes</taxon>
        <taxon>Trebouxiophyceae</taxon>
        <taxon>Trebouxiales</taxon>
        <taxon>Trebouxiaceae</taxon>
        <taxon>Symbiochloris</taxon>
    </lineage>
</organism>
<evidence type="ECO:0000256" key="2">
    <source>
        <dbReference type="ARBA" id="ARBA00006533"/>
    </source>
</evidence>
<gene>
    <name evidence="10" type="ORF">WJX73_006201</name>
</gene>
<dbReference type="PANTHER" id="PTHR14418:SF5">
    <property type="entry name" value="CONDENSIN COMPLEX SUBUNIT 3"/>
    <property type="match status" value="1"/>
</dbReference>